<evidence type="ECO:0000256" key="9">
    <source>
        <dbReference type="ARBA" id="ARBA00023136"/>
    </source>
</evidence>
<dbReference type="HAMAP" id="MF_00462">
    <property type="entry name" value="RsxD_RnfD"/>
    <property type="match status" value="1"/>
</dbReference>
<dbReference type="InterPro" id="IPR004338">
    <property type="entry name" value="NqrB/RnfD"/>
</dbReference>
<comment type="function">
    <text evidence="10">Part of a membrane-bound complex that couples electron transfer with translocation of ions across the membrane.</text>
</comment>
<keyword evidence="8 10" id="KW-1133">Transmembrane helix</keyword>
<proteinExistence type="inferred from homology"/>
<keyword evidence="2 10" id="KW-0597">Phosphoprotein</keyword>
<dbReference type="EC" id="7.-.-.-" evidence="10"/>
<keyword evidence="12" id="KW-1185">Reference proteome</keyword>
<evidence type="ECO:0000256" key="6">
    <source>
        <dbReference type="ARBA" id="ARBA00022967"/>
    </source>
</evidence>
<dbReference type="GO" id="GO:0022900">
    <property type="term" value="P:electron transport chain"/>
    <property type="evidence" value="ECO:0007669"/>
    <property type="project" value="UniProtKB-UniRule"/>
</dbReference>
<protein>
    <recommendedName>
        <fullName evidence="10">Ion-translocating oxidoreductase complex subunit D</fullName>
        <ecNumber evidence="10">7.-.-.-</ecNumber>
    </recommendedName>
    <alternativeName>
        <fullName evidence="10">Rnf electron transport complex subunit D</fullName>
    </alternativeName>
</protein>
<reference evidence="11 12" key="1">
    <citation type="submission" date="2020-08" db="EMBL/GenBank/DDBJ databases">
        <title>Genomic Encyclopedia of Type Strains, Phase IV (KMG-IV): sequencing the most valuable type-strain genomes for metagenomic binning, comparative biology and taxonomic classification.</title>
        <authorList>
            <person name="Goeker M."/>
        </authorList>
    </citation>
    <scope>NUCLEOTIDE SEQUENCE [LARGE SCALE GENOMIC DNA]</scope>
    <source>
        <strain evidence="11 12">DSM 2461</strain>
    </source>
</reference>
<dbReference type="RefSeq" id="WP_184746195.1">
    <property type="nucleotide sequence ID" value="NZ_JACHGJ010000002.1"/>
</dbReference>
<feature type="transmembrane region" description="Helical" evidence="10">
    <location>
        <begin position="21"/>
        <end position="41"/>
    </location>
</feature>
<dbReference type="AlphaFoldDB" id="A0A841RBF1"/>
<accession>A0A841RBF1</accession>
<dbReference type="PANTHER" id="PTHR30578:SF0">
    <property type="entry name" value="ION-TRANSLOCATING OXIDOREDUCTASE COMPLEX SUBUNIT D"/>
    <property type="match status" value="1"/>
</dbReference>
<evidence type="ECO:0000256" key="1">
    <source>
        <dbReference type="ARBA" id="ARBA00022448"/>
    </source>
</evidence>
<keyword evidence="5 10" id="KW-0812">Transmembrane</keyword>
<keyword evidence="4 10" id="KW-0288">FMN</keyword>
<feature type="transmembrane region" description="Helical" evidence="10">
    <location>
        <begin position="225"/>
        <end position="244"/>
    </location>
</feature>
<evidence type="ECO:0000313" key="11">
    <source>
        <dbReference type="EMBL" id="MBB6480239.1"/>
    </source>
</evidence>
<dbReference type="NCBIfam" id="TIGR01946">
    <property type="entry name" value="rnfD"/>
    <property type="match status" value="1"/>
</dbReference>
<dbReference type="GO" id="GO:0005886">
    <property type="term" value="C:plasma membrane"/>
    <property type="evidence" value="ECO:0007669"/>
    <property type="project" value="UniProtKB-SubCell"/>
</dbReference>
<dbReference type="PANTHER" id="PTHR30578">
    <property type="entry name" value="ELECTRON TRANSPORT COMPLEX PROTEIN RNFD"/>
    <property type="match status" value="1"/>
</dbReference>
<comment type="similarity">
    <text evidence="10">Belongs to the NqrB/RnfD family.</text>
</comment>
<dbReference type="EMBL" id="JACHGJ010000002">
    <property type="protein sequence ID" value="MBB6480239.1"/>
    <property type="molecule type" value="Genomic_DNA"/>
</dbReference>
<evidence type="ECO:0000256" key="8">
    <source>
        <dbReference type="ARBA" id="ARBA00022989"/>
    </source>
</evidence>
<comment type="caution">
    <text evidence="11">The sequence shown here is derived from an EMBL/GenBank/DDBJ whole genome shotgun (WGS) entry which is preliminary data.</text>
</comment>
<feature type="modified residue" description="FMN phosphoryl threonine" evidence="10">
    <location>
        <position position="158"/>
    </location>
</feature>
<gene>
    <name evidence="10" type="primary">rnfD</name>
    <name evidence="11" type="ORF">HNR50_001897</name>
</gene>
<feature type="transmembrane region" description="Helical" evidence="10">
    <location>
        <begin position="285"/>
        <end position="303"/>
    </location>
</feature>
<evidence type="ECO:0000256" key="2">
    <source>
        <dbReference type="ARBA" id="ARBA00022553"/>
    </source>
</evidence>
<comment type="cofactor">
    <cofactor evidence="10">
        <name>FMN</name>
        <dbReference type="ChEBI" id="CHEBI:58210"/>
    </cofactor>
</comment>
<keyword evidence="6 10" id="KW-1278">Translocase</keyword>
<evidence type="ECO:0000256" key="3">
    <source>
        <dbReference type="ARBA" id="ARBA00022630"/>
    </source>
</evidence>
<comment type="subunit">
    <text evidence="10">The complex is composed of six subunits: RnfA, RnfB, RnfC, RnfD, RnfE and RnfG.</text>
</comment>
<dbReference type="GO" id="GO:0055085">
    <property type="term" value="P:transmembrane transport"/>
    <property type="evidence" value="ECO:0007669"/>
    <property type="project" value="InterPro"/>
</dbReference>
<keyword evidence="10" id="KW-1003">Cell membrane</keyword>
<feature type="transmembrane region" description="Helical" evidence="10">
    <location>
        <begin position="96"/>
        <end position="114"/>
    </location>
</feature>
<name>A0A841RBF1_9SPIO</name>
<evidence type="ECO:0000256" key="4">
    <source>
        <dbReference type="ARBA" id="ARBA00022643"/>
    </source>
</evidence>
<organism evidence="11 12">
    <name type="scientific">Spirochaeta isovalerica</name>
    <dbReference type="NCBI Taxonomy" id="150"/>
    <lineage>
        <taxon>Bacteria</taxon>
        <taxon>Pseudomonadati</taxon>
        <taxon>Spirochaetota</taxon>
        <taxon>Spirochaetia</taxon>
        <taxon>Spirochaetales</taxon>
        <taxon>Spirochaetaceae</taxon>
        <taxon>Spirochaeta</taxon>
    </lineage>
</organism>
<comment type="subcellular location">
    <subcellularLocation>
        <location evidence="10">Cell membrane</location>
        <topology evidence="10">Multi-pass membrane protein</topology>
    </subcellularLocation>
</comment>
<keyword evidence="3 10" id="KW-0285">Flavoprotein</keyword>
<sequence length="344" mass="36547">MIDTKKLTVSSSPQIHSADSTAKIMWTVVLSLVPAGIWGVYIFGMSALVVILVSIIAAVAAEALLGLINREVTVNDGSAFLTGLLVGYNMPPQVPLFIPVVASVFAIVVVKWSFGGLGANWMNPALAGRVFVFFSWTGPMTKWLLPITGGADAVTGPTPLGSLKSAYFATSLNVSGPIEYLQSEGLPVTYKDLFIGNIPGSIGEVSALLLLLGALVLLARKILTWHVPVAYIGSFAFLIWMFGGVRMGTGLFTGDVLFHILSGGLMLGALYMATDMATTPLTGKGNIIFGLGCGFLSFLIRIFGSLPEAVSLSIIVMNIFVPVIDRYTKIKRFGYGEVKEKSGE</sequence>
<keyword evidence="7 10" id="KW-0249">Electron transport</keyword>
<keyword evidence="1 10" id="KW-0813">Transport</keyword>
<feature type="transmembrane region" description="Helical" evidence="10">
    <location>
        <begin position="194"/>
        <end position="218"/>
    </location>
</feature>
<feature type="transmembrane region" description="Helical" evidence="10">
    <location>
        <begin position="256"/>
        <end position="273"/>
    </location>
</feature>
<dbReference type="InterPro" id="IPR011303">
    <property type="entry name" value="RnfD_bac"/>
</dbReference>
<keyword evidence="9 10" id="KW-0472">Membrane</keyword>
<dbReference type="Proteomes" id="UP000587760">
    <property type="component" value="Unassembled WGS sequence"/>
</dbReference>
<evidence type="ECO:0000313" key="12">
    <source>
        <dbReference type="Proteomes" id="UP000587760"/>
    </source>
</evidence>
<evidence type="ECO:0000256" key="10">
    <source>
        <dbReference type="HAMAP-Rule" id="MF_00462"/>
    </source>
</evidence>
<feature type="transmembrane region" description="Helical" evidence="10">
    <location>
        <begin position="309"/>
        <end position="327"/>
    </location>
</feature>
<feature type="transmembrane region" description="Helical" evidence="10">
    <location>
        <begin position="47"/>
        <end position="65"/>
    </location>
</feature>
<feature type="transmembrane region" description="Helical" evidence="10">
    <location>
        <begin position="126"/>
        <end position="145"/>
    </location>
</feature>
<evidence type="ECO:0000256" key="7">
    <source>
        <dbReference type="ARBA" id="ARBA00022982"/>
    </source>
</evidence>
<dbReference type="Pfam" id="PF03116">
    <property type="entry name" value="NQR2_RnfD_RnfE"/>
    <property type="match status" value="1"/>
</dbReference>
<evidence type="ECO:0000256" key="5">
    <source>
        <dbReference type="ARBA" id="ARBA00022692"/>
    </source>
</evidence>